<sequence>MVVWCLGIRVGVCVTRCAEYDMRTRSKKNTFSWGRTAIIPEPLKKRIILAACTRGEGNGPSLRFHDFDDLH</sequence>
<evidence type="ECO:0000313" key="2">
    <source>
        <dbReference type="Proteomes" id="UP000799771"/>
    </source>
</evidence>
<dbReference type="RefSeq" id="XP_033528653.1">
    <property type="nucleotide sequence ID" value="XM_033661891.1"/>
</dbReference>
<dbReference type="AlphaFoldDB" id="A0A6A6ARU7"/>
<evidence type="ECO:0000313" key="1">
    <source>
        <dbReference type="EMBL" id="KAF2134266.1"/>
    </source>
</evidence>
<dbReference type="GeneID" id="54402323"/>
<gene>
    <name evidence="1" type="ORF">P153DRAFT_108514</name>
</gene>
<name>A0A6A6ARU7_9PLEO</name>
<protein>
    <submittedName>
        <fullName evidence="1">Uncharacterized protein</fullName>
    </submittedName>
</protein>
<proteinExistence type="predicted"/>
<reference evidence="1" key="1">
    <citation type="journal article" date="2020" name="Stud. Mycol.">
        <title>101 Dothideomycetes genomes: a test case for predicting lifestyles and emergence of pathogens.</title>
        <authorList>
            <person name="Haridas S."/>
            <person name="Albert R."/>
            <person name="Binder M."/>
            <person name="Bloem J."/>
            <person name="Labutti K."/>
            <person name="Salamov A."/>
            <person name="Andreopoulos B."/>
            <person name="Baker S."/>
            <person name="Barry K."/>
            <person name="Bills G."/>
            <person name="Bluhm B."/>
            <person name="Cannon C."/>
            <person name="Castanera R."/>
            <person name="Culley D."/>
            <person name="Daum C."/>
            <person name="Ezra D."/>
            <person name="Gonzalez J."/>
            <person name="Henrissat B."/>
            <person name="Kuo A."/>
            <person name="Liang C."/>
            <person name="Lipzen A."/>
            <person name="Lutzoni F."/>
            <person name="Magnuson J."/>
            <person name="Mondo S."/>
            <person name="Nolan M."/>
            <person name="Ohm R."/>
            <person name="Pangilinan J."/>
            <person name="Park H.-J."/>
            <person name="Ramirez L."/>
            <person name="Alfaro M."/>
            <person name="Sun H."/>
            <person name="Tritt A."/>
            <person name="Yoshinaga Y."/>
            <person name="Zwiers L.-H."/>
            <person name="Turgeon B."/>
            <person name="Goodwin S."/>
            <person name="Spatafora J."/>
            <person name="Crous P."/>
            <person name="Grigoriev I."/>
        </authorList>
    </citation>
    <scope>NUCLEOTIDE SEQUENCE</scope>
    <source>
        <strain evidence="1">CBS 119687</strain>
    </source>
</reference>
<accession>A0A6A6ARU7</accession>
<keyword evidence="2" id="KW-1185">Reference proteome</keyword>
<organism evidence="1 2">
    <name type="scientific">Dothidotthia symphoricarpi CBS 119687</name>
    <dbReference type="NCBI Taxonomy" id="1392245"/>
    <lineage>
        <taxon>Eukaryota</taxon>
        <taxon>Fungi</taxon>
        <taxon>Dikarya</taxon>
        <taxon>Ascomycota</taxon>
        <taxon>Pezizomycotina</taxon>
        <taxon>Dothideomycetes</taxon>
        <taxon>Pleosporomycetidae</taxon>
        <taxon>Pleosporales</taxon>
        <taxon>Dothidotthiaceae</taxon>
        <taxon>Dothidotthia</taxon>
    </lineage>
</organism>
<dbReference type="Proteomes" id="UP000799771">
    <property type="component" value="Unassembled WGS sequence"/>
</dbReference>
<dbReference type="EMBL" id="ML977498">
    <property type="protein sequence ID" value="KAF2134266.1"/>
    <property type="molecule type" value="Genomic_DNA"/>
</dbReference>